<feature type="domain" description="DnaB/C C-terminal" evidence="2">
    <location>
        <begin position="133"/>
        <end position="186"/>
    </location>
</feature>
<sequence length="478" mass="54088">MSEIRLGGEYLREGRTEIDNLFLSRYLPDADGTDVKIYLYGLYLAAVGGGDTQKIALGLRLTEERVQDAFAYWEDQGLVTMTASVPPVVVYNPVTAPVTKEIRYNAREYSEFVDELRRVFGEKELPVGDIVRYIEIIRRYKIDPNAMLLIAGYCIERGKSSTPYVLSVAANWAKEGVSTEEAVNAKISEMERGSEDMRLLFKALGLKSEPSFEDKNTYLYWTKECGFRPDAVLQAARYCKNKGGMRRLTKFMEELRSAGAFTPEEVADYQKRKDELNALTADVVHNLGAYYPSLDAVTETYINPWLSYGFEPEALRELSKFCFRRNIKTPENMNVYVEKLYKLGLVTVSAIDSYIKRQAALDQNIREIKEAAGAEPLVSSRDREFYRTFTETWGFDHETVLAVAKHATGKPFPMSYINKILLIFKDNGITSAEGASAFFASDPAKKSGDRLITQNYSEAELSGVFRSLDELNPDDEDI</sequence>
<evidence type="ECO:0000313" key="3">
    <source>
        <dbReference type="EMBL" id="HIU60156.1"/>
    </source>
</evidence>
<dbReference type="EMBL" id="DVNF01000065">
    <property type="protein sequence ID" value="HIU60156.1"/>
    <property type="molecule type" value="Genomic_DNA"/>
</dbReference>
<reference evidence="3" key="2">
    <citation type="journal article" date="2021" name="PeerJ">
        <title>Extensive microbial diversity within the chicken gut microbiome revealed by metagenomics and culture.</title>
        <authorList>
            <person name="Gilroy R."/>
            <person name="Ravi A."/>
            <person name="Getino M."/>
            <person name="Pursley I."/>
            <person name="Horton D.L."/>
            <person name="Alikhan N.F."/>
            <person name="Baker D."/>
            <person name="Gharbi K."/>
            <person name="Hall N."/>
            <person name="Watson M."/>
            <person name="Adriaenssens E.M."/>
            <person name="Foster-Nyarko E."/>
            <person name="Jarju S."/>
            <person name="Secka A."/>
            <person name="Antonio M."/>
            <person name="Oren A."/>
            <person name="Chaudhuri R.R."/>
            <person name="La Ragione R."/>
            <person name="Hildebrand F."/>
            <person name="Pallen M.J."/>
        </authorList>
    </citation>
    <scope>NUCLEOTIDE SEQUENCE</scope>
    <source>
        <strain evidence="3">18911</strain>
    </source>
</reference>
<comment type="caution">
    <text evidence="3">The sequence shown here is derived from an EMBL/GenBank/DDBJ whole genome shotgun (WGS) entry which is preliminary data.</text>
</comment>
<organism evidence="3 4">
    <name type="scientific">Candidatus Stercoripulliclostridium merdigallinarum</name>
    <dbReference type="NCBI Taxonomy" id="2840951"/>
    <lineage>
        <taxon>Bacteria</taxon>
        <taxon>Bacillati</taxon>
        <taxon>Bacillota</taxon>
        <taxon>Clostridia</taxon>
        <taxon>Eubacteriales</taxon>
        <taxon>Candidatus Stercoripulliclostridium</taxon>
    </lineage>
</organism>
<evidence type="ECO:0000259" key="2">
    <source>
        <dbReference type="Pfam" id="PF07261"/>
    </source>
</evidence>
<evidence type="ECO:0000256" key="1">
    <source>
        <dbReference type="ARBA" id="ARBA00093462"/>
    </source>
</evidence>
<dbReference type="InterPro" id="IPR006343">
    <property type="entry name" value="DnaB/C_C"/>
</dbReference>
<proteinExistence type="inferred from homology"/>
<dbReference type="SUPFAM" id="SSF158499">
    <property type="entry name" value="DnaD domain-like"/>
    <property type="match status" value="1"/>
</dbReference>
<evidence type="ECO:0000313" key="4">
    <source>
        <dbReference type="Proteomes" id="UP000824094"/>
    </source>
</evidence>
<dbReference type="AlphaFoldDB" id="A0A9D1SHA3"/>
<name>A0A9D1SHA3_9FIRM</name>
<comment type="similarity">
    <text evidence="1">Belongs to the DnaB/DnaD family.</text>
</comment>
<reference evidence="3" key="1">
    <citation type="submission" date="2020-10" db="EMBL/GenBank/DDBJ databases">
        <authorList>
            <person name="Gilroy R."/>
        </authorList>
    </citation>
    <scope>NUCLEOTIDE SEQUENCE</scope>
    <source>
        <strain evidence="3">18911</strain>
    </source>
</reference>
<gene>
    <name evidence="3" type="ORF">IAB05_02050</name>
</gene>
<dbReference type="InterPro" id="IPR034829">
    <property type="entry name" value="DnaD-like_sf"/>
</dbReference>
<accession>A0A9D1SHA3</accession>
<dbReference type="Pfam" id="PF07261">
    <property type="entry name" value="DnaB_2"/>
    <property type="match status" value="1"/>
</dbReference>
<dbReference type="Gene3D" id="1.10.10.630">
    <property type="entry name" value="DnaD domain-like"/>
    <property type="match status" value="1"/>
</dbReference>
<dbReference type="Proteomes" id="UP000824094">
    <property type="component" value="Unassembled WGS sequence"/>
</dbReference>
<protein>
    <submittedName>
        <fullName evidence="3">DnaD domain protein</fullName>
    </submittedName>
</protein>